<reference evidence="3 4" key="1">
    <citation type="submission" date="2018-05" db="EMBL/GenBank/DDBJ databases">
        <title>Draft genome sequence of Scytalidium lignicola DSM 105466, a ubiquitous saprotrophic fungus.</title>
        <authorList>
            <person name="Buettner E."/>
            <person name="Gebauer A.M."/>
            <person name="Hofrichter M."/>
            <person name="Liers C."/>
            <person name="Kellner H."/>
        </authorList>
    </citation>
    <scope>NUCLEOTIDE SEQUENCE [LARGE SCALE GENOMIC DNA]</scope>
    <source>
        <strain evidence="3 4">DSM 105466</strain>
    </source>
</reference>
<dbReference type="CDD" id="cd14688">
    <property type="entry name" value="bZIP_YAP"/>
    <property type="match status" value="1"/>
</dbReference>
<dbReference type="InterPro" id="IPR046347">
    <property type="entry name" value="bZIP_sf"/>
</dbReference>
<evidence type="ECO:0000256" key="2">
    <source>
        <dbReference type="SAM" id="MobiDB-lite"/>
    </source>
</evidence>
<dbReference type="Pfam" id="PF11905">
    <property type="entry name" value="DUF3425"/>
    <property type="match status" value="1"/>
</dbReference>
<dbReference type="PANTHER" id="PTHR37012">
    <property type="entry name" value="B-ZIP TRANSCRIPTION FACTOR (EUROFUNG)-RELATED"/>
    <property type="match status" value="1"/>
</dbReference>
<gene>
    <name evidence="3" type="ORF">B7463_g11800</name>
</gene>
<dbReference type="GO" id="GO:0003700">
    <property type="term" value="F:DNA-binding transcription factor activity"/>
    <property type="evidence" value="ECO:0007669"/>
    <property type="project" value="InterPro"/>
</dbReference>
<organism evidence="3 4">
    <name type="scientific">Scytalidium lignicola</name>
    <name type="common">Hyphomycete</name>
    <dbReference type="NCBI Taxonomy" id="5539"/>
    <lineage>
        <taxon>Eukaryota</taxon>
        <taxon>Fungi</taxon>
        <taxon>Dikarya</taxon>
        <taxon>Ascomycota</taxon>
        <taxon>Pezizomycotina</taxon>
        <taxon>Leotiomycetes</taxon>
        <taxon>Leotiomycetes incertae sedis</taxon>
        <taxon>Scytalidium</taxon>
    </lineage>
</organism>
<feature type="coiled-coil region" evidence="1">
    <location>
        <begin position="43"/>
        <end position="70"/>
    </location>
</feature>
<dbReference type="Gene3D" id="1.20.5.170">
    <property type="match status" value="1"/>
</dbReference>
<dbReference type="InterPro" id="IPR021833">
    <property type="entry name" value="DUF3425"/>
</dbReference>
<protein>
    <recommendedName>
        <fullName evidence="5">BZIP domain-containing protein</fullName>
    </recommendedName>
</protein>
<dbReference type="OrthoDB" id="5086080at2759"/>
<dbReference type="AlphaFoldDB" id="A0A3E2GTZ7"/>
<keyword evidence="4" id="KW-1185">Reference proteome</keyword>
<evidence type="ECO:0008006" key="5">
    <source>
        <dbReference type="Google" id="ProtNLM"/>
    </source>
</evidence>
<feature type="non-terminal residue" evidence="3">
    <location>
        <position position="428"/>
    </location>
</feature>
<dbReference type="OMA" id="GIDFFVW"/>
<comment type="caution">
    <text evidence="3">The sequence shown here is derived from an EMBL/GenBank/DDBJ whole genome shotgun (WGS) entry which is preliminary data.</text>
</comment>
<sequence>MSDISSPTPPPAGSKKPSKRPRNDDEQRERKRELDRRAQRNSREKQRLYIARLEKTIEILQKDNGNAATTELMEEIQRLRGANDHLCGIIERIRGALSLSTCEAPLRPLLPSPEYDKIQKVGVTGHTESEAITDAWPTEPFDSMQPWPEFKTGHLKPQSYLPNGSTVTTNVDSIEPQDSIGSFMPERRVSCNRSDINRAWTFIGPLATNMPIPKQPDIPFGRLWKRSNDIYGQIFKVPPPLAAPAALLPSRYYGGYYLKPDRTVWDEIPSWQRPIHSQTTKEHPVALDFFCWPALRERLLNTHTYFHIDDFSAFFSRYYKFKWPFPPEQSFIYHKETDTYELTPLFEQCYSELRFWTIEEPFFQRFPELSKDISDLQDKADPLFPTSYTSGASYRHWNAESNKVDRMVPNSFTDPSMMQLFDDFPQIV</sequence>
<feature type="non-terminal residue" evidence="3">
    <location>
        <position position="1"/>
    </location>
</feature>
<accession>A0A3E2GTZ7</accession>
<evidence type="ECO:0000256" key="1">
    <source>
        <dbReference type="SAM" id="Coils"/>
    </source>
</evidence>
<feature type="region of interest" description="Disordered" evidence="2">
    <location>
        <begin position="1"/>
        <end position="43"/>
    </location>
</feature>
<dbReference type="Proteomes" id="UP000258309">
    <property type="component" value="Unassembled WGS sequence"/>
</dbReference>
<dbReference type="PANTHER" id="PTHR37012:SF7">
    <property type="entry name" value="B-ZIP TRANSCRIPTION FACTOR (EUROFUNG)-RELATED"/>
    <property type="match status" value="1"/>
</dbReference>
<dbReference type="SUPFAM" id="SSF57959">
    <property type="entry name" value="Leucine zipper domain"/>
    <property type="match status" value="1"/>
</dbReference>
<evidence type="ECO:0000313" key="3">
    <source>
        <dbReference type="EMBL" id="RFU24528.1"/>
    </source>
</evidence>
<proteinExistence type="predicted"/>
<keyword evidence="1" id="KW-0175">Coiled coil</keyword>
<feature type="compositionally biased region" description="Basic and acidic residues" evidence="2">
    <location>
        <begin position="21"/>
        <end position="43"/>
    </location>
</feature>
<name>A0A3E2GTZ7_SCYLI</name>
<evidence type="ECO:0000313" key="4">
    <source>
        <dbReference type="Proteomes" id="UP000258309"/>
    </source>
</evidence>
<dbReference type="EMBL" id="NCSJ02000434">
    <property type="protein sequence ID" value="RFU24528.1"/>
    <property type="molecule type" value="Genomic_DNA"/>
</dbReference>